<dbReference type="InterPro" id="IPR041664">
    <property type="entry name" value="AAA_16"/>
</dbReference>
<reference evidence="3 4" key="1">
    <citation type="submission" date="2019-04" db="EMBL/GenBank/DDBJ databases">
        <title>Azoarcus nasutitermitis sp. nov. isolated from termite nest.</title>
        <authorList>
            <person name="Lin S.-Y."/>
            <person name="Hameed A."/>
            <person name="Hsu Y.-H."/>
            <person name="Young C.-C."/>
        </authorList>
    </citation>
    <scope>NUCLEOTIDE SEQUENCE [LARGE SCALE GENOMIC DNA]</scope>
    <source>
        <strain evidence="3 4">CC-YHH838</strain>
    </source>
</reference>
<feature type="region of interest" description="Disordered" evidence="1">
    <location>
        <begin position="1"/>
        <end position="20"/>
    </location>
</feature>
<feature type="domain" description="Orc1-like AAA ATPase" evidence="2">
    <location>
        <begin position="19"/>
        <end position="222"/>
    </location>
</feature>
<evidence type="ECO:0000313" key="3">
    <source>
        <dbReference type="EMBL" id="THF60554.1"/>
    </source>
</evidence>
<dbReference type="InterPro" id="IPR027417">
    <property type="entry name" value="P-loop_NTPase"/>
</dbReference>
<dbReference type="AlphaFoldDB" id="A0A4S4AMZ3"/>
<keyword evidence="4" id="KW-1185">Reference proteome</keyword>
<accession>A0A4S4AMZ3</accession>
<dbReference type="Proteomes" id="UP000308430">
    <property type="component" value="Unassembled WGS sequence"/>
</dbReference>
<name>A0A4S4AMZ3_9RHOO</name>
<comment type="caution">
    <text evidence="3">The sequence shown here is derived from an EMBL/GenBank/DDBJ whole genome shotgun (WGS) entry which is preliminary data.</text>
</comment>
<dbReference type="OrthoDB" id="9177285at2"/>
<gene>
    <name evidence="3" type="ORF">E6C76_21905</name>
</gene>
<organism evidence="3 4">
    <name type="scientific">Pseudothauera nasutitermitis</name>
    <dbReference type="NCBI Taxonomy" id="2565930"/>
    <lineage>
        <taxon>Bacteria</taxon>
        <taxon>Pseudomonadati</taxon>
        <taxon>Pseudomonadota</taxon>
        <taxon>Betaproteobacteria</taxon>
        <taxon>Rhodocyclales</taxon>
        <taxon>Zoogloeaceae</taxon>
        <taxon>Pseudothauera</taxon>
    </lineage>
</organism>
<dbReference type="Pfam" id="PF13191">
    <property type="entry name" value="AAA_16"/>
    <property type="match status" value="1"/>
</dbReference>
<sequence length="852" mass="94714">MVASKIPEISGPPSPRRSPFVNRREELTRLLSYLPPSKQTGSFVILKAPSGFGKTRLTTRLLELLQEQGMPAVAVEPQVRAKTSAHSVYQGFFIQRCAEALDALAADGSVSLPRFEEFLKSDRLRRARAMDWRSAMRKVPSLKTLYDVSVELLDRVFNTGDHSARKLLTSDSRDAVDTCMRYARQVEGIAQLVIVVREAQHIDSTSLQFLGEIFHPATARSVILEYTQDSSGALNVLFDDFISTAPLQDAAWLRIVELVQLTKPHLEELLRQTLPGSRELSGEYYLRWDGNVRAINQLRFSVSMECHPALPQLSDVAIGVIDGYRRRITALSPTARMILCLLLAHGEAIPSFLLQLLLEQLNTLASKFTVEREIIALITEELVVRHQGDALGIDNEDVAEAVHTHPPLAGMLLLAKSALRDHYRDAVFSPGDARKDISLALRQALRLSVELADVTTMEAMVEQLTGTVTTNIDQSWYVGQITSAVNGNAHLFADQRDKLLIWAAELACEVADFQKARDLLRQLSTRSTFSEVLLCSCLIETGDHSEAADKAKLLKLSADVEESFAGELIELILLRCTGHIEQARDLWERLDQIPSTVSRRLYGYLLRFKELVDDFPACVDALRASADWFGERGLASSAAYSELTLASHLARMGNVAGACESIETARSLLALTTRDQHILLNNEAAVNLLSSTPSPAQCCEWLVRGVPCAGDDYSALVLYTNLAVAAVLSGRHDVAREASERSMRILAAPKFAERNVFWGAIFNLGFVDDLLALGQRAELDRLSAKLEPHVLQDEYWQYRFKRSESVSERFSVMLSKPYHPLFLSHWTLDVDGLRTLKPGYFAAPGNTTSRST</sequence>
<proteinExistence type="predicted"/>
<dbReference type="Gene3D" id="3.40.50.300">
    <property type="entry name" value="P-loop containing nucleotide triphosphate hydrolases"/>
    <property type="match status" value="1"/>
</dbReference>
<evidence type="ECO:0000259" key="2">
    <source>
        <dbReference type="Pfam" id="PF13191"/>
    </source>
</evidence>
<evidence type="ECO:0000256" key="1">
    <source>
        <dbReference type="SAM" id="MobiDB-lite"/>
    </source>
</evidence>
<evidence type="ECO:0000313" key="4">
    <source>
        <dbReference type="Proteomes" id="UP000308430"/>
    </source>
</evidence>
<dbReference type="SUPFAM" id="SSF52540">
    <property type="entry name" value="P-loop containing nucleoside triphosphate hydrolases"/>
    <property type="match status" value="1"/>
</dbReference>
<dbReference type="EMBL" id="SSOC01000015">
    <property type="protein sequence ID" value="THF60554.1"/>
    <property type="molecule type" value="Genomic_DNA"/>
</dbReference>
<protein>
    <recommendedName>
        <fullName evidence="2">Orc1-like AAA ATPase domain-containing protein</fullName>
    </recommendedName>
</protein>
<dbReference type="RefSeq" id="WP_136350399.1">
    <property type="nucleotide sequence ID" value="NZ_SSOC01000015.1"/>
</dbReference>